<dbReference type="Proteomes" id="UP001138500">
    <property type="component" value="Unassembled WGS sequence"/>
</dbReference>
<evidence type="ECO:0000313" key="1">
    <source>
        <dbReference type="EMBL" id="KAH9828330.1"/>
    </source>
</evidence>
<proteinExistence type="predicted"/>
<keyword evidence="2" id="KW-1185">Reference proteome</keyword>
<dbReference type="EMBL" id="RIBY02001667">
    <property type="protein sequence ID" value="KAH9828330.1"/>
    <property type="molecule type" value="Genomic_DNA"/>
</dbReference>
<name>A0A9W7STN4_9PEZI</name>
<evidence type="ECO:0000313" key="2">
    <source>
        <dbReference type="Proteomes" id="UP001138500"/>
    </source>
</evidence>
<sequence>MEQPVMSVSLITTTLLILARQPILLMHIPSLTLLNASTSKCLSHITLSHQLRQKSHQHPLDPHLNHTRQLSIQYIHRLVVKGLPLGSTRMPVLLARTGSRRVEAVRTRNVVSVRQCFKDVLDF</sequence>
<reference evidence="1 2" key="1">
    <citation type="journal article" date="2018" name="IMA Fungus">
        <title>IMA Genome-F 10: Nine draft genome sequences of Claviceps purpurea s.lat., including C. arundinis, C. humidiphila, and C. cf. spartinae, pseudomolecules for the pitch canker pathogen Fusarium circinatum, draft genome of Davidsoniella eucalypti, Grosmannia galeiformis, Quambalaria eucalypti, and Teratosphaeria destructans.</title>
        <authorList>
            <person name="Wingfield B.D."/>
            <person name="Liu M."/>
            <person name="Nguyen H.D."/>
            <person name="Lane F.A."/>
            <person name="Morgan S.W."/>
            <person name="De Vos L."/>
            <person name="Wilken P.M."/>
            <person name="Duong T.A."/>
            <person name="Aylward J."/>
            <person name="Coetzee M.P."/>
            <person name="Dadej K."/>
            <person name="De Beer Z.W."/>
            <person name="Findlay W."/>
            <person name="Havenga M."/>
            <person name="Kolarik M."/>
            <person name="Menzies J.G."/>
            <person name="Naidoo K."/>
            <person name="Pochopski O."/>
            <person name="Shoukouhi P."/>
            <person name="Santana Q.C."/>
            <person name="Seifert K.A."/>
            <person name="Soal N."/>
            <person name="Steenkamp E.T."/>
            <person name="Tatham C.T."/>
            <person name="van der Nest M.A."/>
            <person name="Wingfield M.J."/>
        </authorList>
    </citation>
    <scope>NUCLEOTIDE SEQUENCE [LARGE SCALE GENOMIC DNA]</scope>
    <source>
        <strain evidence="1">CMW44962</strain>
    </source>
</reference>
<protein>
    <submittedName>
        <fullName evidence="1">Uncharacterized protein</fullName>
    </submittedName>
</protein>
<organism evidence="1 2">
    <name type="scientific">Teratosphaeria destructans</name>
    <dbReference type="NCBI Taxonomy" id="418781"/>
    <lineage>
        <taxon>Eukaryota</taxon>
        <taxon>Fungi</taxon>
        <taxon>Dikarya</taxon>
        <taxon>Ascomycota</taxon>
        <taxon>Pezizomycotina</taxon>
        <taxon>Dothideomycetes</taxon>
        <taxon>Dothideomycetidae</taxon>
        <taxon>Mycosphaerellales</taxon>
        <taxon>Teratosphaeriaceae</taxon>
        <taxon>Teratosphaeria</taxon>
    </lineage>
</organism>
<accession>A0A9W7STN4</accession>
<dbReference type="AlphaFoldDB" id="A0A9W7STN4"/>
<comment type="caution">
    <text evidence="1">The sequence shown here is derived from an EMBL/GenBank/DDBJ whole genome shotgun (WGS) entry which is preliminary data.</text>
</comment>
<reference evidence="1 2" key="2">
    <citation type="journal article" date="2021" name="Curr. Genet.">
        <title>Genetic response to nitrogen starvation in the aggressive Eucalyptus foliar pathogen Teratosphaeria destructans.</title>
        <authorList>
            <person name="Havenga M."/>
            <person name="Wingfield B.D."/>
            <person name="Wingfield M.J."/>
            <person name="Dreyer L.L."/>
            <person name="Roets F."/>
            <person name="Aylward J."/>
        </authorList>
    </citation>
    <scope>NUCLEOTIDE SEQUENCE [LARGE SCALE GENOMIC DNA]</scope>
    <source>
        <strain evidence="1">CMW44962</strain>
    </source>
</reference>
<gene>
    <name evidence="1" type="ORF">Tdes44962_MAKER02495</name>
</gene>